<evidence type="ECO:0000313" key="2">
    <source>
        <dbReference type="Proteomes" id="UP000293850"/>
    </source>
</evidence>
<gene>
    <name evidence="1" type="ORF">E1B03_06165</name>
</gene>
<organism evidence="1 2">
    <name type="scientific">Citrobacter arsenatis</name>
    <dbReference type="NCBI Taxonomy" id="2546350"/>
    <lineage>
        <taxon>Bacteria</taxon>
        <taxon>Pseudomonadati</taxon>
        <taxon>Pseudomonadota</taxon>
        <taxon>Gammaproteobacteria</taxon>
        <taxon>Enterobacterales</taxon>
        <taxon>Enterobacteriaceae</taxon>
        <taxon>Citrobacter</taxon>
    </lineage>
</organism>
<proteinExistence type="predicted"/>
<dbReference type="EMBL" id="CP037864">
    <property type="protein sequence ID" value="QBM25761.1"/>
    <property type="molecule type" value="Genomic_DNA"/>
</dbReference>
<keyword evidence="2" id="KW-1185">Reference proteome</keyword>
<evidence type="ECO:0000313" key="1">
    <source>
        <dbReference type="EMBL" id="QBM25761.1"/>
    </source>
</evidence>
<dbReference type="Proteomes" id="UP000293850">
    <property type="component" value="Chromosome"/>
</dbReference>
<dbReference type="AlphaFoldDB" id="A0A4P6WX85"/>
<reference evidence="1 2" key="1">
    <citation type="submission" date="2019-03" db="EMBL/GenBank/DDBJ databases">
        <title>Complete genome sequence of an arsenate-respiring bacteria, Citrobacter sp. LY-1.</title>
        <authorList>
            <person name="Wang H."/>
            <person name="Liu Y."/>
            <person name="Li Q."/>
            <person name="Huang J."/>
        </authorList>
    </citation>
    <scope>NUCLEOTIDE SEQUENCE [LARGE SCALE GENOMIC DNA]</scope>
    <source>
        <strain evidence="1 2">LY-1</strain>
    </source>
</reference>
<protein>
    <submittedName>
        <fullName evidence="1">Uncharacterized protein</fullName>
    </submittedName>
</protein>
<accession>A0A4P6WX85</accession>
<dbReference type="KEGG" id="cars:E1B03_06165"/>
<sequence>MMNNIKQKQLETFWIEVLHRSKMQLSDMNIGKFHQWREIIGDRKINRLLKLMELILCPDNNKVEIKFIIDLINNQLNGQLLFSCFRTSGRIIVKEGLKGDIYCMPVLYVIIRYLIDNSTTALSVNKEQDQDVDIKQMLISNPITLTLPQTS</sequence>
<name>A0A4P6WX85_9ENTR</name>